<dbReference type="Pfam" id="PF00225">
    <property type="entry name" value="Kinesin"/>
    <property type="match status" value="1"/>
</dbReference>
<dbReference type="AlphaFoldDB" id="A0A835J0D0"/>
<keyword evidence="1" id="KW-0175">Coiled coil</keyword>
<keyword evidence="2" id="KW-0505">Motor protein</keyword>
<evidence type="ECO:0000313" key="5">
    <source>
        <dbReference type="Proteomes" id="UP000631114"/>
    </source>
</evidence>
<evidence type="ECO:0000256" key="2">
    <source>
        <dbReference type="ARBA" id="ARBA00023175"/>
    </source>
</evidence>
<comment type="caution">
    <text evidence="4">The sequence shown here is derived from an EMBL/GenBank/DDBJ whole genome shotgun (WGS) entry which is preliminary data.</text>
</comment>
<dbReference type="InterPro" id="IPR036961">
    <property type="entry name" value="Kinesin_motor_dom_sf"/>
</dbReference>
<dbReference type="InterPro" id="IPR027417">
    <property type="entry name" value="P-loop_NTPase"/>
</dbReference>
<proteinExistence type="predicted"/>
<gene>
    <name evidence="4" type="ORF">IFM89_027800</name>
</gene>
<name>A0A835J0D0_9MAGN</name>
<dbReference type="EMBL" id="JADFTS010000001">
    <property type="protein sequence ID" value="KAF9625932.1"/>
    <property type="molecule type" value="Genomic_DNA"/>
</dbReference>
<dbReference type="InterPro" id="IPR001752">
    <property type="entry name" value="Kinesin_motor_dom"/>
</dbReference>
<feature type="domain" description="Kinesin motor" evidence="3">
    <location>
        <begin position="5"/>
        <end position="57"/>
    </location>
</feature>
<dbReference type="GO" id="GO:0003777">
    <property type="term" value="F:microtubule motor activity"/>
    <property type="evidence" value="ECO:0007669"/>
    <property type="project" value="InterPro"/>
</dbReference>
<feature type="non-terminal residue" evidence="4">
    <location>
        <position position="116"/>
    </location>
</feature>
<organism evidence="4 5">
    <name type="scientific">Coptis chinensis</name>
    <dbReference type="NCBI Taxonomy" id="261450"/>
    <lineage>
        <taxon>Eukaryota</taxon>
        <taxon>Viridiplantae</taxon>
        <taxon>Streptophyta</taxon>
        <taxon>Embryophyta</taxon>
        <taxon>Tracheophyta</taxon>
        <taxon>Spermatophyta</taxon>
        <taxon>Magnoliopsida</taxon>
        <taxon>Ranunculales</taxon>
        <taxon>Ranunculaceae</taxon>
        <taxon>Coptidoideae</taxon>
        <taxon>Coptis</taxon>
    </lineage>
</organism>
<dbReference type="Proteomes" id="UP000631114">
    <property type="component" value="Unassembled WGS sequence"/>
</dbReference>
<evidence type="ECO:0000313" key="4">
    <source>
        <dbReference type="EMBL" id="KAF9625932.1"/>
    </source>
</evidence>
<dbReference type="SUPFAM" id="SSF52540">
    <property type="entry name" value="P-loop containing nucleoside triphosphate hydrolases"/>
    <property type="match status" value="1"/>
</dbReference>
<sequence length="116" mass="12902">VGSGISYKMSYMEIYNEEINDLLAPNIEKLQIHENLEGYLFFGLKEEIVATPEQIIESRVKIEDDNVGASCDVVRVSVVGTCPISRTTSRRAFCNLPLVEMQTLAIICNITLADSC</sequence>
<dbReference type="InterPro" id="IPR027640">
    <property type="entry name" value="Kinesin-like_fam"/>
</dbReference>
<dbReference type="OrthoDB" id="1744730at2759"/>
<protein>
    <recommendedName>
        <fullName evidence="3">Kinesin motor domain-containing protein</fullName>
    </recommendedName>
</protein>
<dbReference type="GO" id="GO:0008017">
    <property type="term" value="F:microtubule binding"/>
    <property type="evidence" value="ECO:0007669"/>
    <property type="project" value="InterPro"/>
</dbReference>
<dbReference type="PANTHER" id="PTHR47968">
    <property type="entry name" value="CENTROMERE PROTEIN E"/>
    <property type="match status" value="1"/>
</dbReference>
<evidence type="ECO:0000259" key="3">
    <source>
        <dbReference type="Pfam" id="PF00225"/>
    </source>
</evidence>
<dbReference type="PANTHER" id="PTHR47968:SF75">
    <property type="entry name" value="CENTROMERE-ASSOCIATED PROTEIN E"/>
    <property type="match status" value="1"/>
</dbReference>
<accession>A0A835J0D0</accession>
<keyword evidence="5" id="KW-1185">Reference proteome</keyword>
<evidence type="ECO:0000256" key="1">
    <source>
        <dbReference type="ARBA" id="ARBA00023054"/>
    </source>
</evidence>
<dbReference type="GO" id="GO:0007018">
    <property type="term" value="P:microtubule-based movement"/>
    <property type="evidence" value="ECO:0007669"/>
    <property type="project" value="InterPro"/>
</dbReference>
<dbReference type="GO" id="GO:0005524">
    <property type="term" value="F:ATP binding"/>
    <property type="evidence" value="ECO:0007669"/>
    <property type="project" value="InterPro"/>
</dbReference>
<dbReference type="Gene3D" id="3.40.850.10">
    <property type="entry name" value="Kinesin motor domain"/>
    <property type="match status" value="1"/>
</dbReference>
<reference evidence="4 5" key="1">
    <citation type="submission" date="2020-10" db="EMBL/GenBank/DDBJ databases">
        <title>The Coptis chinensis genome and diversification of protoberbering-type alkaloids.</title>
        <authorList>
            <person name="Wang B."/>
            <person name="Shu S."/>
            <person name="Song C."/>
            <person name="Liu Y."/>
        </authorList>
    </citation>
    <scope>NUCLEOTIDE SEQUENCE [LARGE SCALE GENOMIC DNA]</scope>
    <source>
        <strain evidence="4">HL-2020</strain>
        <tissue evidence="4">Leaf</tissue>
    </source>
</reference>